<evidence type="ECO:0000313" key="7">
    <source>
        <dbReference type="Proteomes" id="UP000054928"/>
    </source>
</evidence>
<reference evidence="7" key="1">
    <citation type="submission" date="2014-09" db="EMBL/GenBank/DDBJ databases">
        <authorList>
            <person name="Sharma Rahul"/>
            <person name="Thines Marco"/>
        </authorList>
    </citation>
    <scope>NUCLEOTIDE SEQUENCE [LARGE SCALE GENOMIC DNA]</scope>
</reference>
<evidence type="ECO:0000256" key="2">
    <source>
        <dbReference type="ARBA" id="ARBA00022692"/>
    </source>
</evidence>
<dbReference type="GeneID" id="36396297"/>
<dbReference type="PANTHER" id="PTHR13377:SF3">
    <property type="entry name" value="TRANSMEMBRANE PROTEIN 115"/>
    <property type="match status" value="1"/>
</dbReference>
<dbReference type="InterPro" id="IPR013861">
    <property type="entry name" value="TMEM115/Pdh1/Rbl19"/>
</dbReference>
<evidence type="ECO:0000256" key="1">
    <source>
        <dbReference type="ARBA" id="ARBA00004141"/>
    </source>
</evidence>
<keyword evidence="4 5" id="KW-0472">Membrane</keyword>
<dbReference type="GO" id="GO:0006890">
    <property type="term" value="P:retrograde vesicle-mediated transport, Golgi to endoplasmic reticulum"/>
    <property type="evidence" value="ECO:0007669"/>
    <property type="project" value="InterPro"/>
</dbReference>
<evidence type="ECO:0000256" key="5">
    <source>
        <dbReference type="SAM" id="Phobius"/>
    </source>
</evidence>
<organism evidence="6 7">
    <name type="scientific">Plasmopara halstedii</name>
    <name type="common">Downy mildew of sunflower</name>
    <dbReference type="NCBI Taxonomy" id="4781"/>
    <lineage>
        <taxon>Eukaryota</taxon>
        <taxon>Sar</taxon>
        <taxon>Stramenopiles</taxon>
        <taxon>Oomycota</taxon>
        <taxon>Peronosporomycetes</taxon>
        <taxon>Peronosporales</taxon>
        <taxon>Peronosporaceae</taxon>
        <taxon>Plasmopara</taxon>
    </lineage>
</organism>
<dbReference type="Proteomes" id="UP000054928">
    <property type="component" value="Unassembled WGS sequence"/>
</dbReference>
<evidence type="ECO:0000256" key="3">
    <source>
        <dbReference type="ARBA" id="ARBA00022989"/>
    </source>
</evidence>
<accession>A0A0P1ASK3</accession>
<feature type="transmembrane region" description="Helical" evidence="5">
    <location>
        <begin position="144"/>
        <end position="164"/>
    </location>
</feature>
<dbReference type="OrthoDB" id="73612at2759"/>
<protein>
    <submittedName>
        <fullName evidence="6">Predicted membrane protein</fullName>
    </submittedName>
</protein>
<comment type="subcellular location">
    <subcellularLocation>
        <location evidence="1">Membrane</location>
        <topology evidence="1">Multi-pass membrane protein</topology>
    </subcellularLocation>
</comment>
<dbReference type="Pfam" id="PF08551">
    <property type="entry name" value="DUF1751"/>
    <property type="match status" value="1"/>
</dbReference>
<feature type="transmembrane region" description="Helical" evidence="5">
    <location>
        <begin position="74"/>
        <end position="98"/>
    </location>
</feature>
<dbReference type="PANTHER" id="PTHR13377">
    <property type="entry name" value="PLACENTAL PROTEIN 6"/>
    <property type="match status" value="1"/>
</dbReference>
<dbReference type="STRING" id="4781.A0A0P1ASK3"/>
<dbReference type="GO" id="GO:0016020">
    <property type="term" value="C:membrane"/>
    <property type="evidence" value="ECO:0007669"/>
    <property type="project" value="UniProtKB-SubCell"/>
</dbReference>
<dbReference type="GO" id="GO:0005794">
    <property type="term" value="C:Golgi apparatus"/>
    <property type="evidence" value="ECO:0007669"/>
    <property type="project" value="TreeGrafter"/>
</dbReference>
<dbReference type="RefSeq" id="XP_024581285.1">
    <property type="nucleotide sequence ID" value="XM_024731071.1"/>
</dbReference>
<keyword evidence="2 5" id="KW-0812">Transmembrane</keyword>
<proteinExistence type="predicted"/>
<dbReference type="OMA" id="EIHFWEV"/>
<feature type="transmembrane region" description="Helical" evidence="5">
    <location>
        <begin position="105"/>
        <end position="124"/>
    </location>
</feature>
<feature type="transmembrane region" description="Helical" evidence="5">
    <location>
        <begin position="210"/>
        <end position="239"/>
    </location>
</feature>
<keyword evidence="3 5" id="KW-1133">Transmembrane helix</keyword>
<evidence type="ECO:0000313" key="6">
    <source>
        <dbReference type="EMBL" id="CEG44916.1"/>
    </source>
</evidence>
<sequence length="302" mass="33567">MIFLWFVGAVFTPEEENDGILALSVADVILLHIRPWVYVTAGFYHPYLVQLVFVLPLAFGLAKRVEPDLGAVNLMRLLLFANTATAVVTFVSLFVLYIIFRNPSYLEMSFSGFTGGITALLVAYMKPYPFATAPSFPGISLRFYPLVVCLSFCFCTMVGLAFAANPSVRSMLTSAGPFSCMGGYFGWYYLRFLNKNRDRTIGDVSDEFALVVLFPDFCAPLIGPVAGFCFSVAKLCGFFKKRAMQKPKMLPILTEIKNDPIAERRKARAMKALDEKLAKLAHARADHGTSPLLSVKVRDEKD</sequence>
<dbReference type="EMBL" id="CCYD01001336">
    <property type="protein sequence ID" value="CEG44916.1"/>
    <property type="molecule type" value="Genomic_DNA"/>
</dbReference>
<dbReference type="SMART" id="SM01160">
    <property type="entry name" value="DUF1751"/>
    <property type="match status" value="1"/>
</dbReference>
<dbReference type="AlphaFoldDB" id="A0A0P1ASK3"/>
<feature type="transmembrane region" description="Helical" evidence="5">
    <location>
        <begin position="171"/>
        <end position="190"/>
    </location>
</feature>
<keyword evidence="7" id="KW-1185">Reference proteome</keyword>
<evidence type="ECO:0000256" key="4">
    <source>
        <dbReference type="ARBA" id="ARBA00023136"/>
    </source>
</evidence>
<feature type="transmembrane region" description="Helical" evidence="5">
    <location>
        <begin position="44"/>
        <end position="62"/>
    </location>
</feature>
<name>A0A0P1ASK3_PLAHL</name>